<feature type="compositionally biased region" description="Gly residues" evidence="1">
    <location>
        <begin position="13"/>
        <end position="28"/>
    </location>
</feature>
<accession>A0ABP9DMZ1</accession>
<reference evidence="3" key="1">
    <citation type="journal article" date="2019" name="Int. J. Syst. Evol. Microbiol.">
        <title>The Global Catalogue of Microorganisms (GCM) 10K type strain sequencing project: providing services to taxonomists for standard genome sequencing and annotation.</title>
        <authorList>
            <consortium name="The Broad Institute Genomics Platform"/>
            <consortium name="The Broad Institute Genome Sequencing Center for Infectious Disease"/>
            <person name="Wu L."/>
            <person name="Ma J."/>
        </authorList>
    </citation>
    <scope>NUCLEOTIDE SEQUENCE [LARGE SCALE GENOMIC DNA]</scope>
    <source>
        <strain evidence="3">JCM 13006</strain>
    </source>
</reference>
<feature type="region of interest" description="Disordered" evidence="1">
    <location>
        <begin position="1"/>
        <end position="38"/>
    </location>
</feature>
<name>A0ABP9DMZ1_9ACTN</name>
<evidence type="ECO:0000313" key="2">
    <source>
        <dbReference type="EMBL" id="GAA4849471.1"/>
    </source>
</evidence>
<comment type="caution">
    <text evidence="2">The sequence shown here is derived from an EMBL/GenBank/DDBJ whole genome shotgun (WGS) entry which is preliminary data.</text>
</comment>
<protein>
    <submittedName>
        <fullName evidence="2">Uncharacterized protein</fullName>
    </submittedName>
</protein>
<proteinExistence type="predicted"/>
<organism evidence="2 3">
    <name type="scientific">Kitasatospora terrestris</name>
    <dbReference type="NCBI Taxonomy" id="258051"/>
    <lineage>
        <taxon>Bacteria</taxon>
        <taxon>Bacillati</taxon>
        <taxon>Actinomycetota</taxon>
        <taxon>Actinomycetes</taxon>
        <taxon>Kitasatosporales</taxon>
        <taxon>Streptomycetaceae</taxon>
        <taxon>Kitasatospora</taxon>
    </lineage>
</organism>
<sequence length="88" mass="8708">MEVAGEAADDGGEQVGGEGTGCEEGRGRGGARARGHGHGLSTEVFRGLAPGQLLGRTDCLPGVPARTAGGGRFATAELHSCVPAEIPP</sequence>
<dbReference type="EMBL" id="BAABIS010000001">
    <property type="protein sequence ID" value="GAA4849471.1"/>
    <property type="molecule type" value="Genomic_DNA"/>
</dbReference>
<gene>
    <name evidence="2" type="ORF">GCM10023235_27980</name>
</gene>
<dbReference type="Proteomes" id="UP001501752">
    <property type="component" value="Unassembled WGS sequence"/>
</dbReference>
<evidence type="ECO:0000313" key="3">
    <source>
        <dbReference type="Proteomes" id="UP001501752"/>
    </source>
</evidence>
<keyword evidence="3" id="KW-1185">Reference proteome</keyword>
<evidence type="ECO:0000256" key="1">
    <source>
        <dbReference type="SAM" id="MobiDB-lite"/>
    </source>
</evidence>